<keyword evidence="8 10" id="KW-0333">Golgi apparatus</keyword>
<dbReference type="PANTHER" id="PTHR11214">
    <property type="entry name" value="BETA-1,3-N-ACETYLGLUCOSAMINYLTRANSFERASE"/>
    <property type="match status" value="1"/>
</dbReference>
<dbReference type="InterPro" id="IPR002659">
    <property type="entry name" value="Glyco_trans_31"/>
</dbReference>
<protein>
    <recommendedName>
        <fullName evidence="10">Hexosyltransferase</fullName>
        <ecNumber evidence="10">2.4.1.-</ecNumber>
    </recommendedName>
</protein>
<sequence>MNRMSGGSCVRVCQRNISGYGRFKCLRLVFIVFAAGGFIFFLSNLLSLHTARERVGVFRRLYESVSFQNRFDDFPCNDTSLSSPAELSNVTNISPDLAQFLSLPVINPHPYEYVHNHEGRCQAQRPKVLFVVPSAPDNFVRRQKVRHSPLMEFLRKSSCNATLLFFLGLPAFSKRTSEKIQRRIDSESEQYKDIIQAGFNDAYQNIRLKAVSMLKWASIYCSNASYVIRTDDDIKFDVGEVVGAVYRAGKAHRNFVLGNLALDWKVIRNKQSKYYVSREEFASDDLPPFALGGLLGYPLESVRLLYEASLRTKPLWLDDVYITGICAPRVNVTLLGDPQFTFRH</sequence>
<evidence type="ECO:0000256" key="5">
    <source>
        <dbReference type="ARBA" id="ARBA00022692"/>
    </source>
</evidence>
<evidence type="ECO:0000256" key="1">
    <source>
        <dbReference type="ARBA" id="ARBA00004323"/>
    </source>
</evidence>
<evidence type="ECO:0000313" key="12">
    <source>
        <dbReference type="RefSeq" id="XP_005104056.1"/>
    </source>
</evidence>
<accession>A0ABM0JXT5</accession>
<comment type="similarity">
    <text evidence="2 10">Belongs to the glycosyltransferase 31 family.</text>
</comment>
<dbReference type="Gene3D" id="3.90.550.50">
    <property type="match status" value="1"/>
</dbReference>
<keyword evidence="9 10" id="KW-0472">Membrane</keyword>
<evidence type="ECO:0000256" key="3">
    <source>
        <dbReference type="ARBA" id="ARBA00022676"/>
    </source>
</evidence>
<dbReference type="PANTHER" id="PTHR11214:SF314">
    <property type="entry name" value="HEXOSYLTRANSFERASE"/>
    <property type="match status" value="1"/>
</dbReference>
<reference evidence="12" key="1">
    <citation type="submission" date="2025-08" db="UniProtKB">
        <authorList>
            <consortium name="RefSeq"/>
        </authorList>
    </citation>
    <scope>IDENTIFICATION</scope>
</reference>
<keyword evidence="4" id="KW-0808">Transferase</keyword>
<keyword evidence="11" id="KW-1185">Reference proteome</keyword>
<evidence type="ECO:0000256" key="4">
    <source>
        <dbReference type="ARBA" id="ARBA00022679"/>
    </source>
</evidence>
<keyword evidence="6 10" id="KW-0735">Signal-anchor</keyword>
<evidence type="ECO:0000313" key="11">
    <source>
        <dbReference type="Proteomes" id="UP000694888"/>
    </source>
</evidence>
<evidence type="ECO:0000256" key="10">
    <source>
        <dbReference type="RuleBase" id="RU363063"/>
    </source>
</evidence>
<keyword evidence="5 10" id="KW-0812">Transmembrane</keyword>
<evidence type="ECO:0000256" key="8">
    <source>
        <dbReference type="ARBA" id="ARBA00023034"/>
    </source>
</evidence>
<dbReference type="Proteomes" id="UP000694888">
    <property type="component" value="Unplaced"/>
</dbReference>
<comment type="subcellular location">
    <subcellularLocation>
        <location evidence="1 10">Golgi apparatus membrane</location>
        <topology evidence="1 10">Single-pass type II membrane protein</topology>
    </subcellularLocation>
</comment>
<keyword evidence="3 10" id="KW-0328">Glycosyltransferase</keyword>
<evidence type="ECO:0000256" key="2">
    <source>
        <dbReference type="ARBA" id="ARBA00008661"/>
    </source>
</evidence>
<gene>
    <name evidence="12" type="primary">LOC101863120</name>
</gene>
<dbReference type="GeneID" id="101863120"/>
<proteinExistence type="inferred from homology"/>
<organism evidence="11 12">
    <name type="scientific">Aplysia californica</name>
    <name type="common">California sea hare</name>
    <dbReference type="NCBI Taxonomy" id="6500"/>
    <lineage>
        <taxon>Eukaryota</taxon>
        <taxon>Metazoa</taxon>
        <taxon>Spiralia</taxon>
        <taxon>Lophotrochozoa</taxon>
        <taxon>Mollusca</taxon>
        <taxon>Gastropoda</taxon>
        <taxon>Heterobranchia</taxon>
        <taxon>Euthyneura</taxon>
        <taxon>Tectipleura</taxon>
        <taxon>Aplysiida</taxon>
        <taxon>Aplysioidea</taxon>
        <taxon>Aplysiidae</taxon>
        <taxon>Aplysia</taxon>
    </lineage>
</organism>
<feature type="transmembrane region" description="Helical" evidence="10">
    <location>
        <begin position="25"/>
        <end position="46"/>
    </location>
</feature>
<dbReference type="RefSeq" id="XP_005104056.1">
    <property type="nucleotide sequence ID" value="XM_005103999.1"/>
</dbReference>
<dbReference type="Pfam" id="PF01762">
    <property type="entry name" value="Galactosyl_T"/>
    <property type="match status" value="1"/>
</dbReference>
<name>A0ABM0JXT5_APLCA</name>
<evidence type="ECO:0000256" key="7">
    <source>
        <dbReference type="ARBA" id="ARBA00022989"/>
    </source>
</evidence>
<keyword evidence="7 10" id="KW-1133">Transmembrane helix</keyword>
<dbReference type="EC" id="2.4.1.-" evidence="10"/>
<evidence type="ECO:0000256" key="9">
    <source>
        <dbReference type="ARBA" id="ARBA00023136"/>
    </source>
</evidence>
<evidence type="ECO:0000256" key="6">
    <source>
        <dbReference type="ARBA" id="ARBA00022968"/>
    </source>
</evidence>